<dbReference type="Proteomes" id="UP000681315">
    <property type="component" value="Unassembled WGS sequence"/>
</dbReference>
<evidence type="ECO:0000256" key="2">
    <source>
        <dbReference type="SAM" id="SignalP"/>
    </source>
</evidence>
<dbReference type="PANTHER" id="PTHR47197:SF3">
    <property type="entry name" value="DIHYDRO-HEME D1 DEHYDROGENASE"/>
    <property type="match status" value="1"/>
</dbReference>
<dbReference type="Gene3D" id="2.120.10.30">
    <property type="entry name" value="TolB, C-terminal domain"/>
    <property type="match status" value="1"/>
</dbReference>
<evidence type="ECO:0000313" key="5">
    <source>
        <dbReference type="Proteomes" id="UP000681315"/>
    </source>
</evidence>
<protein>
    <submittedName>
        <fullName evidence="4">T9SS type A sorting domain-containing protein</fullName>
    </submittedName>
</protein>
<gene>
    <name evidence="4" type="ORF">J4051_02290</name>
</gene>
<feature type="chain" id="PRO_5047290333" evidence="2">
    <location>
        <begin position="20"/>
        <end position="353"/>
    </location>
</feature>
<dbReference type="InterPro" id="IPR051200">
    <property type="entry name" value="Host-pathogen_enzymatic-act"/>
</dbReference>
<proteinExistence type="predicted"/>
<comment type="caution">
    <text evidence="4">The sequence shown here is derived from an EMBL/GenBank/DDBJ whole genome shotgun (WGS) entry which is preliminary data.</text>
</comment>
<keyword evidence="1 2" id="KW-0732">Signal</keyword>
<dbReference type="InterPro" id="IPR011042">
    <property type="entry name" value="6-blade_b-propeller_TolB-like"/>
</dbReference>
<dbReference type="RefSeq" id="WP_208232134.1">
    <property type="nucleotide sequence ID" value="NZ_JAGEVG010000002.1"/>
</dbReference>
<name>A0ABS3SMZ3_9FLAO</name>
<feature type="domain" description="Secretion system C-terminal sorting" evidence="3">
    <location>
        <begin position="285"/>
        <end position="347"/>
    </location>
</feature>
<dbReference type="PANTHER" id="PTHR47197">
    <property type="entry name" value="PROTEIN NIRF"/>
    <property type="match status" value="1"/>
</dbReference>
<organism evidence="4 5">
    <name type="scientific">Gelidibacter pelagius</name>
    <dbReference type="NCBI Taxonomy" id="2819985"/>
    <lineage>
        <taxon>Bacteria</taxon>
        <taxon>Pseudomonadati</taxon>
        <taxon>Bacteroidota</taxon>
        <taxon>Flavobacteriia</taxon>
        <taxon>Flavobacteriales</taxon>
        <taxon>Flavobacteriaceae</taxon>
        <taxon>Gelidibacter</taxon>
    </lineage>
</organism>
<feature type="signal peptide" evidence="2">
    <location>
        <begin position="1"/>
        <end position="19"/>
    </location>
</feature>
<dbReference type="EMBL" id="JAGEVG010000002">
    <property type="protein sequence ID" value="MBO3097083.1"/>
    <property type="molecule type" value="Genomic_DNA"/>
</dbReference>
<dbReference type="InterPro" id="IPR026444">
    <property type="entry name" value="Secre_tail"/>
</dbReference>
<accession>A0ABS3SMZ3</accession>
<evidence type="ECO:0000259" key="3">
    <source>
        <dbReference type="Pfam" id="PF18962"/>
    </source>
</evidence>
<dbReference type="NCBIfam" id="TIGR04183">
    <property type="entry name" value="Por_Secre_tail"/>
    <property type="match status" value="1"/>
</dbReference>
<evidence type="ECO:0000313" key="4">
    <source>
        <dbReference type="EMBL" id="MBO3097083.1"/>
    </source>
</evidence>
<keyword evidence="5" id="KW-1185">Reference proteome</keyword>
<evidence type="ECO:0000256" key="1">
    <source>
        <dbReference type="ARBA" id="ARBA00022729"/>
    </source>
</evidence>
<dbReference type="Pfam" id="PF18962">
    <property type="entry name" value="Por_Secre_tail"/>
    <property type="match status" value="1"/>
</dbReference>
<reference evidence="4 5" key="1">
    <citation type="submission" date="2021-03" db="EMBL/GenBank/DDBJ databases">
        <title>Gelidibacter sp. nov., isolated from costal sediment.</title>
        <authorList>
            <person name="Lun K.-Y."/>
        </authorList>
    </citation>
    <scope>NUCLEOTIDE SEQUENCE [LARGE SCALE GENOMIC DNA]</scope>
    <source>
        <strain evidence="4 5">DF109</strain>
    </source>
</reference>
<sequence length="353" mass="38785">MKKNLLIILCVFICSASFGQITELVTGMTDPGRMILSSTYLYYTDDDSVYRLDITVPNAVPELLASGLGNPNGVALNIETLYIAEFDAYQISTLELTSGNFEVARFATSNKPNFLHWHGSSLYVSSNTSTSRYVARFDDPATSTSGTLLAAIAAPSTTFIPFGIAVYNDRTLYIANAGTNSIDVIDPSTKDITPELFLSGFEKPLGIRIYKNILYIAENDGGTISAIDLTSANPTRIEISSSINDPIDIEVNDMGVFIMQENPNRIILIKNTLGLNEFETTALTVHPNPSSDYLNMGQISNTTEFIIYDSLGQMVKKGLVEPHTNSKIRIKDLTSGIYFLHLKNNTPIKFVKK</sequence>
<dbReference type="SUPFAM" id="SSF63825">
    <property type="entry name" value="YWTD domain"/>
    <property type="match status" value="1"/>
</dbReference>